<evidence type="ECO:0000256" key="6">
    <source>
        <dbReference type="ARBA" id="ARBA00022970"/>
    </source>
</evidence>
<sequence length="241" mass="26110">MIDSLLHWLAQQDLLAAFADPLDRQRYLAGFGYTLLLAAGSSLLALLLGVAGALLAATPWRGARLAVRVYVEAMRNTPLLVQLFLLYFGVGALLPLNDAGEHLVGRTAWAIIAIGLHYGAFQVEALRAALDGVPVATLEAARALGLQGRELHRRIILPLALRQALPELGNTSVQIVKATAVAYAIAVPELLYAANRLWADNGNVAQMMPVLLLSYLLLVLAVTWLQRRLERHFRIPGEASA</sequence>
<dbReference type="AlphaFoldDB" id="A0A1A9KE66"/>
<evidence type="ECO:0000256" key="9">
    <source>
        <dbReference type="RuleBase" id="RU363032"/>
    </source>
</evidence>
<evidence type="ECO:0000256" key="2">
    <source>
        <dbReference type="ARBA" id="ARBA00010072"/>
    </source>
</evidence>
<evidence type="ECO:0000256" key="4">
    <source>
        <dbReference type="ARBA" id="ARBA00022475"/>
    </source>
</evidence>
<dbReference type="SUPFAM" id="SSF161098">
    <property type="entry name" value="MetI-like"/>
    <property type="match status" value="1"/>
</dbReference>
<feature type="domain" description="ABC transmembrane type-1" evidence="10">
    <location>
        <begin position="31"/>
        <end position="226"/>
    </location>
</feature>
<dbReference type="InterPro" id="IPR035906">
    <property type="entry name" value="MetI-like_sf"/>
</dbReference>
<dbReference type="PROSITE" id="PS50928">
    <property type="entry name" value="ABC_TM1"/>
    <property type="match status" value="1"/>
</dbReference>
<protein>
    <recommendedName>
        <fullName evidence="10">ABC transmembrane type-1 domain-containing protein</fullName>
    </recommendedName>
</protein>
<dbReference type="RefSeq" id="WP_064583488.1">
    <property type="nucleotide sequence ID" value="NZ_CP015878.1"/>
</dbReference>
<keyword evidence="4" id="KW-1003">Cell membrane</keyword>
<dbReference type="PANTHER" id="PTHR30614:SF0">
    <property type="entry name" value="L-CYSTINE TRANSPORT SYSTEM PERMEASE PROTEIN TCYL"/>
    <property type="match status" value="1"/>
</dbReference>
<dbReference type="Gene3D" id="1.10.3720.10">
    <property type="entry name" value="MetI-like"/>
    <property type="match status" value="1"/>
</dbReference>
<evidence type="ECO:0000256" key="8">
    <source>
        <dbReference type="ARBA" id="ARBA00023136"/>
    </source>
</evidence>
<dbReference type="GO" id="GO:0043190">
    <property type="term" value="C:ATP-binding cassette (ABC) transporter complex"/>
    <property type="evidence" value="ECO:0007669"/>
    <property type="project" value="InterPro"/>
</dbReference>
<dbReference type="InterPro" id="IPR010065">
    <property type="entry name" value="AA_ABC_transptr_permease_3TM"/>
</dbReference>
<dbReference type="GO" id="GO:0022857">
    <property type="term" value="F:transmembrane transporter activity"/>
    <property type="evidence" value="ECO:0007669"/>
    <property type="project" value="InterPro"/>
</dbReference>
<gene>
    <name evidence="11" type="ORF">A9C11_18130</name>
</gene>
<comment type="subcellular location">
    <subcellularLocation>
        <location evidence="1">Cell inner membrane</location>
        <topology evidence="1">Multi-pass membrane protein</topology>
    </subcellularLocation>
    <subcellularLocation>
        <location evidence="9">Cell membrane</location>
        <topology evidence="9">Multi-pass membrane protein</topology>
    </subcellularLocation>
</comment>
<proteinExistence type="inferred from homology"/>
<comment type="similarity">
    <text evidence="2">Belongs to the binding-protein-dependent transport system permease family. HisMQ subfamily.</text>
</comment>
<evidence type="ECO:0000313" key="11">
    <source>
        <dbReference type="EMBL" id="ANI15774.1"/>
    </source>
</evidence>
<evidence type="ECO:0000256" key="5">
    <source>
        <dbReference type="ARBA" id="ARBA00022692"/>
    </source>
</evidence>
<dbReference type="Proteomes" id="UP000077748">
    <property type="component" value="Chromosome"/>
</dbReference>
<keyword evidence="5 9" id="KW-0812">Transmembrane</keyword>
<name>A0A1A9KE66_9PSED</name>
<evidence type="ECO:0000256" key="7">
    <source>
        <dbReference type="ARBA" id="ARBA00022989"/>
    </source>
</evidence>
<keyword evidence="7 9" id="KW-1133">Transmembrane helix</keyword>
<dbReference type="EMBL" id="CP015878">
    <property type="protein sequence ID" value="ANI15774.1"/>
    <property type="molecule type" value="Genomic_DNA"/>
</dbReference>
<keyword evidence="3 9" id="KW-0813">Transport</keyword>
<evidence type="ECO:0000256" key="1">
    <source>
        <dbReference type="ARBA" id="ARBA00004429"/>
    </source>
</evidence>
<keyword evidence="8 9" id="KW-0472">Membrane</keyword>
<dbReference type="CDD" id="cd06261">
    <property type="entry name" value="TM_PBP2"/>
    <property type="match status" value="1"/>
</dbReference>
<evidence type="ECO:0000256" key="3">
    <source>
        <dbReference type="ARBA" id="ARBA00022448"/>
    </source>
</evidence>
<feature type="transmembrane region" description="Helical" evidence="9">
    <location>
        <begin position="31"/>
        <end position="58"/>
    </location>
</feature>
<dbReference type="Pfam" id="PF00528">
    <property type="entry name" value="BPD_transp_1"/>
    <property type="match status" value="1"/>
</dbReference>
<dbReference type="NCBIfam" id="TIGR01726">
    <property type="entry name" value="HEQRo_perm_3TM"/>
    <property type="match status" value="1"/>
</dbReference>
<accession>A0A1A9KE66</accession>
<keyword evidence="6" id="KW-0029">Amino-acid transport</keyword>
<organism evidence="11 12">
    <name type="scientific">Pseudomonas citronellolis</name>
    <dbReference type="NCBI Taxonomy" id="53408"/>
    <lineage>
        <taxon>Bacteria</taxon>
        <taxon>Pseudomonadati</taxon>
        <taxon>Pseudomonadota</taxon>
        <taxon>Gammaproteobacteria</taxon>
        <taxon>Pseudomonadales</taxon>
        <taxon>Pseudomonadaceae</taxon>
        <taxon>Pseudomonas</taxon>
    </lineage>
</organism>
<dbReference type="InterPro" id="IPR000515">
    <property type="entry name" value="MetI-like"/>
</dbReference>
<feature type="transmembrane region" description="Helical" evidence="9">
    <location>
        <begin position="206"/>
        <end position="225"/>
    </location>
</feature>
<evidence type="ECO:0000259" key="10">
    <source>
        <dbReference type="PROSITE" id="PS50928"/>
    </source>
</evidence>
<dbReference type="PANTHER" id="PTHR30614">
    <property type="entry name" value="MEMBRANE COMPONENT OF AMINO ACID ABC TRANSPORTER"/>
    <property type="match status" value="1"/>
</dbReference>
<dbReference type="InterPro" id="IPR043429">
    <property type="entry name" value="ArtM/GltK/GlnP/TcyL/YhdX-like"/>
</dbReference>
<dbReference type="GO" id="GO:0006865">
    <property type="term" value="P:amino acid transport"/>
    <property type="evidence" value="ECO:0007669"/>
    <property type="project" value="UniProtKB-KW"/>
</dbReference>
<reference evidence="11 12" key="1">
    <citation type="submission" date="2016-05" db="EMBL/GenBank/DDBJ databases">
        <title>Genome Sequence of Pseudomonas citronellolis Strain SJTE-3, an Estrogens and Persistent Organic Pollutants degradation strain.</title>
        <authorList>
            <person name="Liang R."/>
        </authorList>
    </citation>
    <scope>NUCLEOTIDE SEQUENCE [LARGE SCALE GENOMIC DNA]</scope>
    <source>
        <strain evidence="11 12">SJTE-3</strain>
    </source>
</reference>
<feature type="transmembrane region" description="Helical" evidence="9">
    <location>
        <begin position="79"/>
        <end position="97"/>
    </location>
</feature>
<evidence type="ECO:0000313" key="12">
    <source>
        <dbReference type="Proteomes" id="UP000077748"/>
    </source>
</evidence>